<dbReference type="PROSITE" id="PS51330">
    <property type="entry name" value="DHFR_2"/>
    <property type="match status" value="1"/>
</dbReference>
<dbReference type="GO" id="GO:0005829">
    <property type="term" value="C:cytosol"/>
    <property type="evidence" value="ECO:0007669"/>
    <property type="project" value="TreeGrafter"/>
</dbReference>
<name>A0A4S2BNI3_9LACO</name>
<feature type="domain" description="DHFR" evidence="9">
    <location>
        <begin position="1"/>
        <end position="166"/>
    </location>
</feature>
<dbReference type="UniPathway" id="UPA00077">
    <property type="reaction ID" value="UER00158"/>
</dbReference>
<dbReference type="GO" id="GO:0046655">
    <property type="term" value="P:folic acid metabolic process"/>
    <property type="evidence" value="ECO:0007669"/>
    <property type="project" value="TreeGrafter"/>
</dbReference>
<dbReference type="Pfam" id="PF00186">
    <property type="entry name" value="DHFR_1"/>
    <property type="match status" value="1"/>
</dbReference>
<evidence type="ECO:0000256" key="8">
    <source>
        <dbReference type="RuleBase" id="RU004474"/>
    </source>
</evidence>
<sequence>MIEFVWAEDNKHAIGYKNHLPWHLPADLKHFKDLTMGHPMIMGRKTFTSLPKVLPGRQHLVLTHDQQLVEQYRDDERVTFFTSIDDLKSFVDQNPETCFCAIGGVSIFELLADKVDILEKTLIYEKFKADTFMPEIDYSKFELINKEDHQIDDQNHYPYTYFTYKRKQ</sequence>
<dbReference type="GO" id="GO:0046654">
    <property type="term" value="P:tetrahydrofolate biosynthetic process"/>
    <property type="evidence" value="ECO:0007669"/>
    <property type="project" value="UniProtKB-UniPathway"/>
</dbReference>
<evidence type="ECO:0000256" key="6">
    <source>
        <dbReference type="ARBA" id="ARBA00023002"/>
    </source>
</evidence>
<dbReference type="GO" id="GO:0006730">
    <property type="term" value="P:one-carbon metabolic process"/>
    <property type="evidence" value="ECO:0007669"/>
    <property type="project" value="UniProtKB-KW"/>
</dbReference>
<protein>
    <recommendedName>
        <fullName evidence="3 7">Dihydrofolate reductase</fullName>
        <ecNumber evidence="3 7">1.5.1.3</ecNumber>
    </recommendedName>
</protein>
<comment type="function">
    <text evidence="7">Key enzyme in folate metabolism. Catalyzes an essential reaction for de novo glycine and purine synthesis, and for DNA precursor synthesis.</text>
</comment>
<organism evidence="10 11">
    <name type="scientific">Lactobacillus intestinalis</name>
    <dbReference type="NCBI Taxonomy" id="151781"/>
    <lineage>
        <taxon>Bacteria</taxon>
        <taxon>Bacillati</taxon>
        <taxon>Bacillota</taxon>
        <taxon>Bacilli</taxon>
        <taxon>Lactobacillales</taxon>
        <taxon>Lactobacillaceae</taxon>
        <taxon>Lactobacillus</taxon>
    </lineage>
</organism>
<proteinExistence type="inferred from homology"/>
<dbReference type="InterPro" id="IPR012259">
    <property type="entry name" value="DHFR"/>
</dbReference>
<dbReference type="InterPro" id="IPR001796">
    <property type="entry name" value="DHFR_dom"/>
</dbReference>
<comment type="caution">
    <text evidence="10">The sequence shown here is derived from an EMBL/GenBank/DDBJ whole genome shotgun (WGS) entry which is preliminary data.</text>
</comment>
<comment type="catalytic activity">
    <reaction evidence="7">
        <text>(6S)-5,6,7,8-tetrahydrofolate + NADP(+) = 7,8-dihydrofolate + NADPH + H(+)</text>
        <dbReference type="Rhea" id="RHEA:15009"/>
        <dbReference type="ChEBI" id="CHEBI:15378"/>
        <dbReference type="ChEBI" id="CHEBI:57451"/>
        <dbReference type="ChEBI" id="CHEBI:57453"/>
        <dbReference type="ChEBI" id="CHEBI:57783"/>
        <dbReference type="ChEBI" id="CHEBI:58349"/>
        <dbReference type="EC" id="1.5.1.3"/>
    </reaction>
</comment>
<evidence type="ECO:0000313" key="10">
    <source>
        <dbReference type="EMBL" id="TGY15765.1"/>
    </source>
</evidence>
<dbReference type="InterPro" id="IPR017925">
    <property type="entry name" value="DHFR_CS"/>
</dbReference>
<dbReference type="GO" id="GO:0050661">
    <property type="term" value="F:NADP binding"/>
    <property type="evidence" value="ECO:0007669"/>
    <property type="project" value="InterPro"/>
</dbReference>
<dbReference type="GO" id="GO:0004146">
    <property type="term" value="F:dihydrofolate reductase activity"/>
    <property type="evidence" value="ECO:0007669"/>
    <property type="project" value="UniProtKB-EC"/>
</dbReference>
<evidence type="ECO:0000256" key="3">
    <source>
        <dbReference type="ARBA" id="ARBA00012856"/>
    </source>
</evidence>
<evidence type="ECO:0000256" key="2">
    <source>
        <dbReference type="ARBA" id="ARBA00009539"/>
    </source>
</evidence>
<dbReference type="CDD" id="cd00209">
    <property type="entry name" value="DHFR"/>
    <property type="match status" value="1"/>
</dbReference>
<evidence type="ECO:0000256" key="7">
    <source>
        <dbReference type="PIRNR" id="PIRNR000194"/>
    </source>
</evidence>
<dbReference type="Proteomes" id="UP000309117">
    <property type="component" value="Unassembled WGS sequence"/>
</dbReference>
<reference evidence="10 11" key="1">
    <citation type="submission" date="2019-04" db="EMBL/GenBank/DDBJ databases">
        <title>Microbes associate with the intestines of laboratory mice.</title>
        <authorList>
            <person name="Navarre W."/>
            <person name="Wong E."/>
            <person name="Huang K."/>
            <person name="Tropini C."/>
            <person name="Ng K."/>
            <person name="Yu B."/>
        </authorList>
    </citation>
    <scope>NUCLEOTIDE SEQUENCE [LARGE SCALE GENOMIC DNA]</scope>
    <source>
        <strain evidence="10 11">NM61_E11</strain>
    </source>
</reference>
<evidence type="ECO:0000259" key="9">
    <source>
        <dbReference type="PROSITE" id="PS51330"/>
    </source>
</evidence>
<comment type="pathway">
    <text evidence="1 7">Cofactor biosynthesis; tetrahydrofolate biosynthesis; 5,6,7,8-tetrahydrofolate from 7,8-dihydrofolate: step 1/1.</text>
</comment>
<dbReference type="PANTHER" id="PTHR48069:SF3">
    <property type="entry name" value="DIHYDROFOLATE REDUCTASE"/>
    <property type="match status" value="1"/>
</dbReference>
<dbReference type="PROSITE" id="PS00075">
    <property type="entry name" value="DHFR_1"/>
    <property type="match status" value="1"/>
</dbReference>
<dbReference type="GO" id="GO:0046452">
    <property type="term" value="P:dihydrofolate metabolic process"/>
    <property type="evidence" value="ECO:0007669"/>
    <property type="project" value="TreeGrafter"/>
</dbReference>
<evidence type="ECO:0000256" key="1">
    <source>
        <dbReference type="ARBA" id="ARBA00004903"/>
    </source>
</evidence>
<comment type="similarity">
    <text evidence="2 7 8">Belongs to the dihydrofolate reductase family.</text>
</comment>
<evidence type="ECO:0000256" key="5">
    <source>
        <dbReference type="ARBA" id="ARBA00022857"/>
    </source>
</evidence>
<dbReference type="InterPro" id="IPR024072">
    <property type="entry name" value="DHFR-like_dom_sf"/>
</dbReference>
<dbReference type="SUPFAM" id="SSF53597">
    <property type="entry name" value="Dihydrofolate reductase-like"/>
    <property type="match status" value="1"/>
</dbReference>
<evidence type="ECO:0000256" key="4">
    <source>
        <dbReference type="ARBA" id="ARBA00022563"/>
    </source>
</evidence>
<accession>A0A4S2BNI3</accession>
<dbReference type="RefSeq" id="WP_135960484.1">
    <property type="nucleotide sequence ID" value="NZ_CAJSYX010000006.1"/>
</dbReference>
<dbReference type="PANTHER" id="PTHR48069">
    <property type="entry name" value="DIHYDROFOLATE REDUCTASE"/>
    <property type="match status" value="1"/>
</dbReference>
<keyword evidence="5 7" id="KW-0521">NADP</keyword>
<keyword evidence="6 7" id="KW-0560">Oxidoreductase</keyword>
<evidence type="ECO:0000313" key="11">
    <source>
        <dbReference type="Proteomes" id="UP000309117"/>
    </source>
</evidence>
<dbReference type="EMBL" id="SRYV01000007">
    <property type="protein sequence ID" value="TGY15765.1"/>
    <property type="molecule type" value="Genomic_DNA"/>
</dbReference>
<dbReference type="PIRSF" id="PIRSF000194">
    <property type="entry name" value="DHFR"/>
    <property type="match status" value="1"/>
</dbReference>
<dbReference type="PRINTS" id="PR00070">
    <property type="entry name" value="DHFR"/>
</dbReference>
<dbReference type="EC" id="1.5.1.3" evidence="3 7"/>
<gene>
    <name evidence="10" type="ORF">E5351_04595</name>
</gene>
<dbReference type="Gene3D" id="3.40.430.10">
    <property type="entry name" value="Dihydrofolate Reductase, subunit A"/>
    <property type="match status" value="1"/>
</dbReference>
<keyword evidence="4 7" id="KW-0554">One-carbon metabolism</keyword>
<dbReference type="AlphaFoldDB" id="A0A4S2BNI3"/>